<dbReference type="Proteomes" id="UP000243127">
    <property type="component" value="Nucleomorph 2"/>
</dbReference>
<dbReference type="EMBL" id="CP000882">
    <property type="protein sequence ID" value="ABW98115.1"/>
    <property type="molecule type" value="Genomic_DNA"/>
</dbReference>
<gene>
    <name evidence="2" type="ORF">HAN_2g293</name>
</gene>
<dbReference type="RefSeq" id="XP_001712440.1">
    <property type="nucleotide sequence ID" value="XM_001712388.1"/>
</dbReference>
<dbReference type="GeneID" id="5739369"/>
<reference evidence="2 3" key="1">
    <citation type="journal article" date="2007" name="Proc. Natl. Acad. Sci. U.S.A.">
        <title>Nucleomorph genome of Hemiselmis andersenii reveals complete intron loss and compaction as a driver of protein structure and function.</title>
        <authorList>
            <person name="Lane C.E."/>
            <person name="van den Heuvel K."/>
            <person name="Kozera C."/>
            <person name="Curtis B.A."/>
            <person name="Parsons B.J."/>
            <person name="Bowman S."/>
            <person name="Archibald J.M."/>
        </authorList>
    </citation>
    <scope>NUCLEOTIDE SEQUENCE [LARGE SCALE GENOMIC DNA]</scope>
    <source>
        <strain evidence="2 3">CCMP644</strain>
    </source>
</reference>
<protein>
    <submittedName>
        <fullName evidence="2">Uncharacterized protein</fullName>
    </submittedName>
</protein>
<keyword evidence="1" id="KW-1133">Transmembrane helix</keyword>
<geneLocation type="nucleomorph" evidence="2"/>
<organism evidence="2 3">
    <name type="scientific">Hemiselmis andersenii</name>
    <name type="common">Cryptophyte alga</name>
    <dbReference type="NCBI Taxonomy" id="464988"/>
    <lineage>
        <taxon>Eukaryota</taxon>
        <taxon>Cryptophyceae</taxon>
        <taxon>Cryptomonadales</taxon>
        <taxon>Hemiselmidaceae</taxon>
        <taxon>Hemiselmis</taxon>
    </lineage>
</organism>
<dbReference type="AlphaFoldDB" id="A9BKW0"/>
<evidence type="ECO:0000313" key="2">
    <source>
        <dbReference type="EMBL" id="ABW98115.1"/>
    </source>
</evidence>
<keyword evidence="1" id="KW-0472">Membrane</keyword>
<keyword evidence="1" id="KW-0812">Transmembrane</keyword>
<accession>A9BKW0</accession>
<keyword evidence="2" id="KW-0542">Nucleomorph</keyword>
<name>A9BKW0_HEMAN</name>
<evidence type="ECO:0000256" key="1">
    <source>
        <dbReference type="SAM" id="Phobius"/>
    </source>
</evidence>
<proteinExistence type="predicted"/>
<sequence length="492" mass="60560">MIETKFFFFEKIKLISKFINFFRLIINAKDLLIFEMGKKNRNLEIIIKIFYKELVNIFIFSKKIWKIFLEKIYSFPFFFLHSSNFFWQIFKFEKKIDFILVLHKNFLKKKKKLINFFEITEKTFLRCIFKFFTISLVLKLQKWFIGLLVKNNWGNFFLNQDKKSEIFLFKIKKNKIFFFLKTKEAKKIFFFRKLEKILKNQILMGGKKLNSLKSFIDFFAKPCLPILISKLKIGVFFWEILKSFKENSQKKIKKNFFRKKNKNFLSYKISKNKSNLSFIIGGYPKIKIHNLFLNFFQKITFFFCELEKIEIKTKNNVDFEVFLSPSFLRLKFFIEYKLLFWVNTLKIFFFYGKFFAIFQFFKFKFEKNDCLFSMMKILKKFFKVLKNLFFLEKKLENVLISIFKVFPFLYLFKIFIGKNPKKPFKKEEKNGIENLFFTYLDRNNFLKVLLLIQNEIEKKILNFLIIISGFKKFKAFFHFFNFNFWFSEKYRF</sequence>
<feature type="transmembrane region" description="Helical" evidence="1">
    <location>
        <begin position="338"/>
        <end position="361"/>
    </location>
</feature>
<feature type="transmembrane region" description="Helical" evidence="1">
    <location>
        <begin position="398"/>
        <end position="416"/>
    </location>
</feature>
<evidence type="ECO:0000313" key="3">
    <source>
        <dbReference type="Proteomes" id="UP000243127"/>
    </source>
</evidence>